<keyword evidence="2" id="KW-1185">Reference proteome</keyword>
<protein>
    <submittedName>
        <fullName evidence="1">Uncharacterized protein</fullName>
    </submittedName>
</protein>
<evidence type="ECO:0000313" key="1">
    <source>
        <dbReference type="EMBL" id="TFK62016.1"/>
    </source>
</evidence>
<proteinExistence type="predicted"/>
<organism evidence="1 2">
    <name type="scientific">Pluteus cervinus</name>
    <dbReference type="NCBI Taxonomy" id="181527"/>
    <lineage>
        <taxon>Eukaryota</taxon>
        <taxon>Fungi</taxon>
        <taxon>Dikarya</taxon>
        <taxon>Basidiomycota</taxon>
        <taxon>Agaricomycotina</taxon>
        <taxon>Agaricomycetes</taxon>
        <taxon>Agaricomycetidae</taxon>
        <taxon>Agaricales</taxon>
        <taxon>Pluteineae</taxon>
        <taxon>Pluteaceae</taxon>
        <taxon>Pluteus</taxon>
    </lineage>
</organism>
<evidence type="ECO:0000313" key="2">
    <source>
        <dbReference type="Proteomes" id="UP000308600"/>
    </source>
</evidence>
<dbReference type="EMBL" id="ML208611">
    <property type="protein sequence ID" value="TFK62016.1"/>
    <property type="molecule type" value="Genomic_DNA"/>
</dbReference>
<name>A0ACD3A8N9_9AGAR</name>
<dbReference type="Proteomes" id="UP000308600">
    <property type="component" value="Unassembled WGS sequence"/>
</dbReference>
<reference evidence="1 2" key="1">
    <citation type="journal article" date="2019" name="Nat. Ecol. Evol.">
        <title>Megaphylogeny resolves global patterns of mushroom evolution.</title>
        <authorList>
            <person name="Varga T."/>
            <person name="Krizsan K."/>
            <person name="Foldi C."/>
            <person name="Dima B."/>
            <person name="Sanchez-Garcia M."/>
            <person name="Sanchez-Ramirez S."/>
            <person name="Szollosi G.J."/>
            <person name="Szarkandi J.G."/>
            <person name="Papp V."/>
            <person name="Albert L."/>
            <person name="Andreopoulos W."/>
            <person name="Angelini C."/>
            <person name="Antonin V."/>
            <person name="Barry K.W."/>
            <person name="Bougher N.L."/>
            <person name="Buchanan P."/>
            <person name="Buyck B."/>
            <person name="Bense V."/>
            <person name="Catcheside P."/>
            <person name="Chovatia M."/>
            <person name="Cooper J."/>
            <person name="Damon W."/>
            <person name="Desjardin D."/>
            <person name="Finy P."/>
            <person name="Geml J."/>
            <person name="Haridas S."/>
            <person name="Hughes K."/>
            <person name="Justo A."/>
            <person name="Karasinski D."/>
            <person name="Kautmanova I."/>
            <person name="Kiss B."/>
            <person name="Kocsube S."/>
            <person name="Kotiranta H."/>
            <person name="LaButti K.M."/>
            <person name="Lechner B.E."/>
            <person name="Liimatainen K."/>
            <person name="Lipzen A."/>
            <person name="Lukacs Z."/>
            <person name="Mihaltcheva S."/>
            <person name="Morgado L.N."/>
            <person name="Niskanen T."/>
            <person name="Noordeloos M.E."/>
            <person name="Ohm R.A."/>
            <person name="Ortiz-Santana B."/>
            <person name="Ovrebo C."/>
            <person name="Racz N."/>
            <person name="Riley R."/>
            <person name="Savchenko A."/>
            <person name="Shiryaev A."/>
            <person name="Soop K."/>
            <person name="Spirin V."/>
            <person name="Szebenyi C."/>
            <person name="Tomsovsky M."/>
            <person name="Tulloss R.E."/>
            <person name="Uehling J."/>
            <person name="Grigoriev I.V."/>
            <person name="Vagvolgyi C."/>
            <person name="Papp T."/>
            <person name="Martin F.M."/>
            <person name="Miettinen O."/>
            <person name="Hibbett D.S."/>
            <person name="Nagy L.G."/>
        </authorList>
    </citation>
    <scope>NUCLEOTIDE SEQUENCE [LARGE SCALE GENOMIC DNA]</scope>
    <source>
        <strain evidence="1 2">NL-1719</strain>
    </source>
</reference>
<gene>
    <name evidence="1" type="ORF">BDN72DRAFT_849124</name>
</gene>
<sequence>MRQIVLPHVPLCLGLLIISVSFSRAQLLNCNVHHTTRHDDTASRSIKPTLGLCVRRGLRDWISCGRLTQRQSFGEADVDGFGWIICSVDVVLG</sequence>
<accession>A0ACD3A8N9</accession>